<protein>
    <recommendedName>
        <fullName evidence="2">ERCC4 domain-containing protein</fullName>
    </recommendedName>
</protein>
<dbReference type="GO" id="GO:0000712">
    <property type="term" value="P:resolution of meiotic recombination intermediates"/>
    <property type="evidence" value="ECO:0007669"/>
    <property type="project" value="TreeGrafter"/>
</dbReference>
<accession>A0A6C0H196</accession>
<dbReference type="AlphaFoldDB" id="A0A6C0H196"/>
<dbReference type="InterPro" id="IPR011335">
    <property type="entry name" value="Restrct_endonuc-II-like"/>
</dbReference>
<dbReference type="GO" id="GO:0031573">
    <property type="term" value="P:mitotic intra-S DNA damage checkpoint signaling"/>
    <property type="evidence" value="ECO:0007669"/>
    <property type="project" value="TreeGrafter"/>
</dbReference>
<dbReference type="GO" id="GO:0048476">
    <property type="term" value="C:Holliday junction resolvase complex"/>
    <property type="evidence" value="ECO:0007669"/>
    <property type="project" value="TreeGrafter"/>
</dbReference>
<dbReference type="Gene3D" id="3.40.50.10130">
    <property type="match status" value="1"/>
</dbReference>
<dbReference type="GO" id="GO:0048257">
    <property type="term" value="F:3'-flap endonuclease activity"/>
    <property type="evidence" value="ECO:0007669"/>
    <property type="project" value="TreeGrafter"/>
</dbReference>
<dbReference type="GO" id="GO:0008821">
    <property type="term" value="F:crossover junction DNA endonuclease activity"/>
    <property type="evidence" value="ECO:0007669"/>
    <property type="project" value="InterPro"/>
</dbReference>
<sequence>MKVIIDERETALYDSCYSILASLKTPSYVILSKEVLPIGDILIKTDGDKDVLLIERKTFSDMLASIKDGRYEEQSYRLLHSSGFPPHSVFYLLEGMMSQVFNPIEKKILFSAMTSLQFFKGFSVQRTATVKETAEWIVFMADKIEKEFGKGNPPYYLTAPFMRIFRKPVDTDNQSPTTETMSLPEPPTDNITTANYCTVVKKVKKDNITPENIGEIILCQIPGISSVTAITIMKHFKNFPHFIEDMNKNPACLDAITIESNGKTRKISKSSIENIRKFLTSSVNTDSTTI</sequence>
<name>A0A6C0H196_9ZZZZ</name>
<dbReference type="PANTHER" id="PTHR13451">
    <property type="entry name" value="CLASS II CROSSOVER JUNCTION ENDONUCLEASE MUS81"/>
    <property type="match status" value="1"/>
</dbReference>
<reference evidence="3" key="1">
    <citation type="journal article" date="2020" name="Nature">
        <title>Giant virus diversity and host interactions through global metagenomics.</title>
        <authorList>
            <person name="Schulz F."/>
            <person name="Roux S."/>
            <person name="Paez-Espino D."/>
            <person name="Jungbluth S."/>
            <person name="Walsh D.A."/>
            <person name="Denef V.J."/>
            <person name="McMahon K.D."/>
            <person name="Konstantinidis K.T."/>
            <person name="Eloe-Fadrosh E.A."/>
            <person name="Kyrpides N.C."/>
            <person name="Woyke T."/>
        </authorList>
    </citation>
    <scope>NUCLEOTIDE SEQUENCE</scope>
    <source>
        <strain evidence="3">GVMAG-M-3300023179-59</strain>
    </source>
</reference>
<dbReference type="GO" id="GO:0005634">
    <property type="term" value="C:nucleus"/>
    <property type="evidence" value="ECO:0007669"/>
    <property type="project" value="TreeGrafter"/>
</dbReference>
<dbReference type="EMBL" id="MN739849">
    <property type="protein sequence ID" value="QHT74302.1"/>
    <property type="molecule type" value="Genomic_DNA"/>
</dbReference>
<dbReference type="GO" id="GO:0000727">
    <property type="term" value="P:double-strand break repair via break-induced replication"/>
    <property type="evidence" value="ECO:0007669"/>
    <property type="project" value="TreeGrafter"/>
</dbReference>
<dbReference type="GO" id="GO:0003677">
    <property type="term" value="F:DNA binding"/>
    <property type="evidence" value="ECO:0007669"/>
    <property type="project" value="InterPro"/>
</dbReference>
<dbReference type="Pfam" id="PF02732">
    <property type="entry name" value="ERCC4"/>
    <property type="match status" value="1"/>
</dbReference>
<evidence type="ECO:0000259" key="2">
    <source>
        <dbReference type="SMART" id="SM00891"/>
    </source>
</evidence>
<proteinExistence type="predicted"/>
<evidence type="ECO:0000256" key="1">
    <source>
        <dbReference type="ARBA" id="ARBA00022801"/>
    </source>
</evidence>
<organism evidence="3">
    <name type="scientific">viral metagenome</name>
    <dbReference type="NCBI Taxonomy" id="1070528"/>
    <lineage>
        <taxon>unclassified sequences</taxon>
        <taxon>metagenomes</taxon>
        <taxon>organismal metagenomes</taxon>
    </lineage>
</organism>
<dbReference type="InterPro" id="IPR006166">
    <property type="entry name" value="ERCC4_domain"/>
</dbReference>
<dbReference type="InterPro" id="IPR047416">
    <property type="entry name" value="XPF_nuclease_Mus81"/>
</dbReference>
<keyword evidence="1" id="KW-0378">Hydrolase</keyword>
<dbReference type="SMART" id="SM00891">
    <property type="entry name" value="ERCC4"/>
    <property type="match status" value="1"/>
</dbReference>
<dbReference type="InterPro" id="IPR033309">
    <property type="entry name" value="Mus81"/>
</dbReference>
<dbReference type="PANTHER" id="PTHR13451:SF0">
    <property type="entry name" value="CROSSOVER JUNCTION ENDONUCLEASE MUS81"/>
    <property type="match status" value="1"/>
</dbReference>
<feature type="domain" description="ERCC4" evidence="2">
    <location>
        <begin position="2"/>
        <end position="97"/>
    </location>
</feature>
<dbReference type="CDD" id="cd20074">
    <property type="entry name" value="XPF_nuclease_Mus81"/>
    <property type="match status" value="1"/>
</dbReference>
<dbReference type="SUPFAM" id="SSF52980">
    <property type="entry name" value="Restriction endonuclease-like"/>
    <property type="match status" value="1"/>
</dbReference>
<dbReference type="GO" id="GO:0006308">
    <property type="term" value="P:DNA catabolic process"/>
    <property type="evidence" value="ECO:0007669"/>
    <property type="project" value="InterPro"/>
</dbReference>
<evidence type="ECO:0000313" key="3">
    <source>
        <dbReference type="EMBL" id="QHT74302.1"/>
    </source>
</evidence>